<protein>
    <recommendedName>
        <fullName evidence="5">Disks large-associated protein 5</fullName>
    </recommendedName>
</protein>
<name>A0ABN8HTU5_9NEOP</name>
<reference evidence="3" key="1">
    <citation type="submission" date="2022-03" db="EMBL/GenBank/DDBJ databases">
        <authorList>
            <person name="Martin H S."/>
        </authorList>
    </citation>
    <scope>NUCLEOTIDE SEQUENCE</scope>
</reference>
<evidence type="ECO:0000256" key="2">
    <source>
        <dbReference type="SAM" id="MobiDB-lite"/>
    </source>
</evidence>
<organism evidence="3 4">
    <name type="scientific">Iphiclides podalirius</name>
    <name type="common">scarce swallowtail</name>
    <dbReference type="NCBI Taxonomy" id="110791"/>
    <lineage>
        <taxon>Eukaryota</taxon>
        <taxon>Metazoa</taxon>
        <taxon>Ecdysozoa</taxon>
        <taxon>Arthropoda</taxon>
        <taxon>Hexapoda</taxon>
        <taxon>Insecta</taxon>
        <taxon>Pterygota</taxon>
        <taxon>Neoptera</taxon>
        <taxon>Endopterygota</taxon>
        <taxon>Lepidoptera</taxon>
        <taxon>Glossata</taxon>
        <taxon>Ditrysia</taxon>
        <taxon>Papilionoidea</taxon>
        <taxon>Papilionidae</taxon>
        <taxon>Papilioninae</taxon>
        <taxon>Iphiclides</taxon>
    </lineage>
</organism>
<keyword evidence="4" id="KW-1185">Reference proteome</keyword>
<proteinExistence type="inferred from homology"/>
<evidence type="ECO:0008006" key="5">
    <source>
        <dbReference type="Google" id="ProtNLM"/>
    </source>
</evidence>
<feature type="non-terminal residue" evidence="3">
    <location>
        <position position="613"/>
    </location>
</feature>
<feature type="compositionally biased region" description="Polar residues" evidence="2">
    <location>
        <begin position="114"/>
        <end position="140"/>
    </location>
</feature>
<dbReference type="InterPro" id="IPR005026">
    <property type="entry name" value="SAPAP"/>
</dbReference>
<comment type="similarity">
    <text evidence="1">Belongs to the SAPAP family.</text>
</comment>
<gene>
    <name evidence="3" type="ORF">IPOD504_LOCUS1549</name>
</gene>
<evidence type="ECO:0000313" key="4">
    <source>
        <dbReference type="Proteomes" id="UP000837857"/>
    </source>
</evidence>
<evidence type="ECO:0000313" key="3">
    <source>
        <dbReference type="EMBL" id="CAH2039185.1"/>
    </source>
</evidence>
<dbReference type="Proteomes" id="UP000837857">
    <property type="component" value="Chromosome 11"/>
</dbReference>
<accession>A0ABN8HTU5</accession>
<sequence length="613" mass="68253">MKNHEKKHKNKPTQFISVAGGVQKRLQKNIKYRKSSRLSIFDSIRNLPSCDVPEPISESQKKVEHRRMQLEKWKEEKEKKKKDAAAQKKKPFVAGIAHPPLNYVPPPPPKPMPSTSGRVTRSQSSKANSQIKNSTATKITKVSQSFAPSNASFKPPELKNLAKIPTLAPIVQNAKNISPCVTLSRGKDNARKEMKKKIKEGLLDDDTSNMESVDYFRCQLDSEVKRITEMCDTWEKISQQAPLTELAMEALLGAVGQGRLLVSQKLAQFGSLVAACAKPEPGAALVTPADLHGFWDMVFMQVENVDMRFKKLEELRARNWVEEQPIIQKRKAPKIVKNNTKPAATSRLRDLIAAARKAKKEKEPSSLTEAGSGAAEENSKTFEAGFFCVRSPVKSPRAPATPTLLKAVLSNEAKKASASKNCASFAMLRASLIGKNVENSDMASEHLKTPINLTATPARSILKSTNVASSKRKSGKKSIKVVLFNDSDVESQETKEDSLAQSLEENEKLAEINIDSGLSSMDVDKEVEINKENVKRKSKLLRQNALDNRSPVLTRSRCKSMNTPLLDITENLEDRRRSRGRVKESNIEEKTNQTPKRSTRKKKNSVIDVNDIE</sequence>
<feature type="region of interest" description="Disordered" evidence="2">
    <location>
        <begin position="573"/>
        <end position="613"/>
    </location>
</feature>
<feature type="compositionally biased region" description="Basic and acidic residues" evidence="2">
    <location>
        <begin position="59"/>
        <end position="86"/>
    </location>
</feature>
<feature type="compositionally biased region" description="Pro residues" evidence="2">
    <location>
        <begin position="102"/>
        <end position="112"/>
    </location>
</feature>
<dbReference type="Pfam" id="PF03359">
    <property type="entry name" value="GKAP"/>
    <property type="match status" value="1"/>
</dbReference>
<feature type="region of interest" description="Disordered" evidence="2">
    <location>
        <begin position="49"/>
        <end position="140"/>
    </location>
</feature>
<feature type="compositionally biased region" description="Basic and acidic residues" evidence="2">
    <location>
        <begin position="573"/>
        <end position="591"/>
    </location>
</feature>
<dbReference type="EMBL" id="OW152823">
    <property type="protein sequence ID" value="CAH2039185.1"/>
    <property type="molecule type" value="Genomic_DNA"/>
</dbReference>
<evidence type="ECO:0000256" key="1">
    <source>
        <dbReference type="ARBA" id="ARBA00008839"/>
    </source>
</evidence>
<dbReference type="PANTHER" id="PTHR12353">
    <property type="entry name" value="DISKS LARGE-ASSOCIATED PROTEIN DAP SAP90/PSD-95-ASSOCIATED PROTEIN"/>
    <property type="match status" value="1"/>
</dbReference>
<feature type="region of interest" description="Disordered" evidence="2">
    <location>
        <begin position="357"/>
        <end position="376"/>
    </location>
</feature>
<dbReference type="PANTHER" id="PTHR12353:SF1">
    <property type="entry name" value="DISKS LARGE-ASSOCIATED PROTEIN 5"/>
    <property type="match status" value="1"/>
</dbReference>